<evidence type="ECO:0000256" key="1">
    <source>
        <dbReference type="SAM" id="MobiDB-lite"/>
    </source>
</evidence>
<accession>A0AAD5M479</accession>
<proteinExistence type="predicted"/>
<dbReference type="Proteomes" id="UP001196413">
    <property type="component" value="Unassembled WGS sequence"/>
</dbReference>
<evidence type="ECO:0000313" key="3">
    <source>
        <dbReference type="Proteomes" id="UP001196413"/>
    </source>
</evidence>
<keyword evidence="3" id="KW-1185">Reference proteome</keyword>
<gene>
    <name evidence="2" type="ORF">KIN20_008074</name>
</gene>
<name>A0AAD5M479_PARTN</name>
<comment type="caution">
    <text evidence="2">The sequence shown here is derived from an EMBL/GenBank/DDBJ whole genome shotgun (WGS) entry which is preliminary data.</text>
</comment>
<dbReference type="EMBL" id="JAHQIW010001257">
    <property type="protein sequence ID" value="KAJ1351902.1"/>
    <property type="molecule type" value="Genomic_DNA"/>
</dbReference>
<sequence length="159" mass="17655">MTISVAGTVEIDLQETNVMKKAKKPEADITQSSAEDVEVCTKTTKPQKTPKKKTIEVSVCKGLPPNEQTKNKVGRPMIEAKPAAGKPPQSEIESRREKDEVNVEIRQKPVFGRRSIISKFRSSREFKTIYIVNSAPFQNVIGKSKKGDVGVVQSLILLY</sequence>
<reference evidence="2" key="1">
    <citation type="submission" date="2021-06" db="EMBL/GenBank/DDBJ databases">
        <title>Parelaphostrongylus tenuis whole genome reference sequence.</title>
        <authorList>
            <person name="Garwood T.J."/>
            <person name="Larsen P.A."/>
            <person name="Fountain-Jones N.M."/>
            <person name="Garbe J.R."/>
            <person name="Macchietto M.G."/>
            <person name="Kania S.A."/>
            <person name="Gerhold R.W."/>
            <person name="Richards J.E."/>
            <person name="Wolf T.M."/>
        </authorList>
    </citation>
    <scope>NUCLEOTIDE SEQUENCE</scope>
    <source>
        <strain evidence="2">MNPRO001-30</strain>
        <tissue evidence="2">Meninges</tissue>
    </source>
</reference>
<protein>
    <submittedName>
        <fullName evidence="2">Uncharacterized protein</fullName>
    </submittedName>
</protein>
<organism evidence="2 3">
    <name type="scientific">Parelaphostrongylus tenuis</name>
    <name type="common">Meningeal worm</name>
    <dbReference type="NCBI Taxonomy" id="148309"/>
    <lineage>
        <taxon>Eukaryota</taxon>
        <taxon>Metazoa</taxon>
        <taxon>Ecdysozoa</taxon>
        <taxon>Nematoda</taxon>
        <taxon>Chromadorea</taxon>
        <taxon>Rhabditida</taxon>
        <taxon>Rhabditina</taxon>
        <taxon>Rhabditomorpha</taxon>
        <taxon>Strongyloidea</taxon>
        <taxon>Metastrongylidae</taxon>
        <taxon>Parelaphostrongylus</taxon>
    </lineage>
</organism>
<evidence type="ECO:0000313" key="2">
    <source>
        <dbReference type="EMBL" id="KAJ1351902.1"/>
    </source>
</evidence>
<dbReference type="AlphaFoldDB" id="A0AAD5M479"/>
<feature type="region of interest" description="Disordered" evidence="1">
    <location>
        <begin position="20"/>
        <end position="100"/>
    </location>
</feature>